<dbReference type="Proteomes" id="UP000001940">
    <property type="component" value="Chromosome II"/>
</dbReference>
<gene>
    <name evidence="2" type="ORF">CELE_F14E5.8</name>
    <name evidence="2 4" type="ORF">F14E5.8</name>
</gene>
<feature type="compositionally biased region" description="Basic and acidic residues" evidence="1">
    <location>
        <begin position="1"/>
        <end position="21"/>
    </location>
</feature>
<dbReference type="InParanoid" id="D7SFM2"/>
<dbReference type="PaxDb" id="6239-F14E5.8"/>
<dbReference type="HOGENOM" id="CLU_2040166_0_0_1"/>
<organism evidence="2 3">
    <name type="scientific">Caenorhabditis elegans</name>
    <dbReference type="NCBI Taxonomy" id="6239"/>
    <lineage>
        <taxon>Eukaryota</taxon>
        <taxon>Metazoa</taxon>
        <taxon>Ecdysozoa</taxon>
        <taxon>Nematoda</taxon>
        <taxon>Chromadorea</taxon>
        <taxon>Rhabditida</taxon>
        <taxon>Rhabditina</taxon>
        <taxon>Rhabditomorpha</taxon>
        <taxon>Rhabditoidea</taxon>
        <taxon>Rhabditidae</taxon>
        <taxon>Peloderinae</taxon>
        <taxon>Caenorhabditis</taxon>
    </lineage>
</organism>
<evidence type="ECO:0000313" key="4">
    <source>
        <dbReference type="WormBase" id="F14E5.8"/>
    </source>
</evidence>
<protein>
    <submittedName>
        <fullName evidence="2">IBB domain-containing protein</fullName>
    </submittedName>
</protein>
<evidence type="ECO:0000256" key="1">
    <source>
        <dbReference type="SAM" id="MobiDB-lite"/>
    </source>
</evidence>
<evidence type="ECO:0000313" key="2">
    <source>
        <dbReference type="EMBL" id="CBM41198.1"/>
    </source>
</evidence>
<dbReference type="SMR" id="D7SFM2"/>
<dbReference type="Bgee" id="WBGene00195147">
    <property type="expression patterns" value="Expressed in pharyngeal muscle cell (C elegans) and 3 other cell types or tissues"/>
</dbReference>
<reference evidence="2 3" key="1">
    <citation type="journal article" date="1998" name="Science">
        <title>Genome sequence of the nematode C. elegans: a platform for investigating biology.</title>
        <authorList>
            <consortium name="The C. elegans sequencing consortium"/>
            <person name="Sulson J.E."/>
            <person name="Waterston R."/>
        </authorList>
    </citation>
    <scope>NUCLEOTIDE SEQUENCE [LARGE SCALE GENOMIC DNA]</scope>
    <source>
        <strain evidence="2 3">Bristol N2</strain>
    </source>
</reference>
<feature type="region of interest" description="Disordered" evidence="1">
    <location>
        <begin position="73"/>
        <end position="92"/>
    </location>
</feature>
<dbReference type="AlphaFoldDB" id="D7SFM2"/>
<proteinExistence type="predicted"/>
<sequence>MAKSKAEIQKEERDNRYERRLLEKRKRHEIDNKASTSSSMASAAPAPPMKNGRTRKQQKLQNLALAREKQRIKRAAAKHVRNNDNNQVDNEADRIDEGAANSDAGKIGLFQKTACNLAEHN</sequence>
<name>D7SFM2_CAEEL</name>
<dbReference type="WormBase" id="F14E5.8">
    <property type="protein sequence ID" value="CE45056"/>
    <property type="gene ID" value="WBGene00195147"/>
</dbReference>
<feature type="region of interest" description="Disordered" evidence="1">
    <location>
        <begin position="1"/>
        <end position="59"/>
    </location>
</feature>
<accession>D7SFM2</accession>
<feature type="compositionally biased region" description="Low complexity" evidence="1">
    <location>
        <begin position="34"/>
        <end position="44"/>
    </location>
</feature>
<dbReference type="EMBL" id="BX284602">
    <property type="protein sequence ID" value="CBM41198.1"/>
    <property type="molecule type" value="Genomic_DNA"/>
</dbReference>
<keyword evidence="3" id="KW-1185">Reference proteome</keyword>
<evidence type="ECO:0000313" key="3">
    <source>
        <dbReference type="Proteomes" id="UP000001940"/>
    </source>
</evidence>
<dbReference type="AGR" id="WB:WBGene00195147"/>
<dbReference type="STRING" id="6239.F14E5.8.1"/>